<gene>
    <name evidence="3" type="ORF">GXP70_24835</name>
</gene>
<keyword evidence="1" id="KW-0472">Membrane</keyword>
<dbReference type="InterPro" id="IPR054331">
    <property type="entry name" value="LiaF_TM"/>
</dbReference>
<protein>
    <recommendedName>
        <fullName evidence="2">LiaF transmembrane domain-containing protein</fullName>
    </recommendedName>
</protein>
<evidence type="ECO:0000256" key="1">
    <source>
        <dbReference type="SAM" id="Phobius"/>
    </source>
</evidence>
<feature type="transmembrane region" description="Helical" evidence="1">
    <location>
        <begin position="73"/>
        <end position="90"/>
    </location>
</feature>
<dbReference type="EMBL" id="CP048209">
    <property type="protein sequence ID" value="QHT62882.1"/>
    <property type="molecule type" value="Genomic_DNA"/>
</dbReference>
<keyword evidence="1" id="KW-0812">Transmembrane</keyword>
<dbReference type="Pfam" id="PF22570">
    <property type="entry name" value="LiaF-TM"/>
    <property type="match status" value="1"/>
</dbReference>
<dbReference type="Proteomes" id="UP000476064">
    <property type="component" value="Chromosome"/>
</dbReference>
<dbReference type="KEGG" id="plyc:GXP70_24835"/>
<organism evidence="3 4">
    <name type="scientific">Paenibacillus lycopersici</name>
    <dbReference type="NCBI Taxonomy" id="2704462"/>
    <lineage>
        <taxon>Bacteria</taxon>
        <taxon>Bacillati</taxon>
        <taxon>Bacillota</taxon>
        <taxon>Bacilli</taxon>
        <taxon>Bacillales</taxon>
        <taxon>Paenibacillaceae</taxon>
        <taxon>Paenibacillus</taxon>
    </lineage>
</organism>
<accession>A0A6C0G341</accession>
<dbReference type="RefSeq" id="WP_162359313.1">
    <property type="nucleotide sequence ID" value="NZ_CP048209.1"/>
</dbReference>
<keyword evidence="4" id="KW-1185">Reference proteome</keyword>
<feature type="domain" description="LiaF transmembrane" evidence="2">
    <location>
        <begin position="7"/>
        <end position="95"/>
    </location>
</feature>
<name>A0A6C0G341_9BACL</name>
<sequence length="97" mass="10234">MNGRNALGAILVVFGGLMVMKFLGIHLGWIVGLLMPFILIGLGVVGIRNESKIIGSILIVVGGLMLLPKLFGLLSLLIAVVLIVGGITLFKNQGKRI</sequence>
<proteinExistence type="predicted"/>
<reference evidence="3 4" key="1">
    <citation type="submission" date="2020-01" db="EMBL/GenBank/DDBJ databases">
        <title>Paenibacillus sp. nov., isolated from tomato rhizosphere.</title>
        <authorList>
            <person name="Weon H.-Y."/>
            <person name="Lee S.A."/>
        </authorList>
    </citation>
    <scope>NUCLEOTIDE SEQUENCE [LARGE SCALE GENOMIC DNA]</scope>
    <source>
        <strain evidence="3 4">12200R-189</strain>
    </source>
</reference>
<dbReference type="AlphaFoldDB" id="A0A6C0G341"/>
<feature type="transmembrane region" description="Helical" evidence="1">
    <location>
        <begin position="6"/>
        <end position="39"/>
    </location>
</feature>
<evidence type="ECO:0000259" key="2">
    <source>
        <dbReference type="Pfam" id="PF22570"/>
    </source>
</evidence>
<evidence type="ECO:0000313" key="4">
    <source>
        <dbReference type="Proteomes" id="UP000476064"/>
    </source>
</evidence>
<evidence type="ECO:0000313" key="3">
    <source>
        <dbReference type="EMBL" id="QHT62882.1"/>
    </source>
</evidence>
<feature type="transmembrane region" description="Helical" evidence="1">
    <location>
        <begin position="51"/>
        <end position="67"/>
    </location>
</feature>
<keyword evidence="1" id="KW-1133">Transmembrane helix</keyword>